<dbReference type="GeneID" id="63460414"/>
<evidence type="ECO:0000256" key="1">
    <source>
        <dbReference type="ARBA" id="ARBA00022679"/>
    </source>
</evidence>
<dbReference type="RefSeq" id="WP_028326691.1">
    <property type="nucleotide sequence ID" value="NZ_LT906453.1"/>
</dbReference>
<keyword evidence="1" id="KW-0808">Transferase</keyword>
<evidence type="ECO:0000259" key="2">
    <source>
        <dbReference type="Pfam" id="PF00534"/>
    </source>
</evidence>
<dbReference type="KEGG" id="dco:SAMEA4475696_2250"/>
<dbReference type="EMBL" id="LT906453">
    <property type="protein sequence ID" value="SNV25450.1"/>
    <property type="molecule type" value="Genomic_DNA"/>
</dbReference>
<accession>A0A239VUI3</accession>
<dbReference type="STRING" id="1121387.GCA_000429885_00617"/>
<dbReference type="PANTHER" id="PTHR12526">
    <property type="entry name" value="GLYCOSYLTRANSFERASE"/>
    <property type="match status" value="1"/>
</dbReference>
<dbReference type="CDD" id="cd03801">
    <property type="entry name" value="GT4_PimA-like"/>
    <property type="match status" value="1"/>
</dbReference>
<dbReference type="SUPFAM" id="SSF53756">
    <property type="entry name" value="UDP-Glycosyltransferase/glycogen phosphorylase"/>
    <property type="match status" value="1"/>
</dbReference>
<dbReference type="Proteomes" id="UP000242637">
    <property type="component" value="Chromosome 1"/>
</dbReference>
<dbReference type="AlphaFoldDB" id="A0A239VUI3"/>
<feature type="domain" description="Glycosyl transferase family 1" evidence="2">
    <location>
        <begin position="216"/>
        <end position="358"/>
    </location>
</feature>
<sequence length="392" mass="42961">MTSSTGPRILIAAPYYTPAWRGGGPIRSLAAITNQHGDRHHFLVITSAYDWGGVPLDVDTTDWVRTGSALVRYLPTTFGSLNTIPAYVRAWRQATSSPSGPPDITYLTGAFPPLWTLLPLLLARTKILSLGRVLIAPRGEFGTGALALKAKKKRCFLAAARFAGLYRDVTWHASSSAEAVDIRSVFPEARILIRQNETDLPTCATRPRTLTTSALRLLYLGRLSPKKGIETFLAALRYVNSPVQVTIAGTADSDEYASMLRALANKSKHPVSFVGGIERNRVQETFCEHDLFVFPTTNENFGHTVAESLSAAVPVMLHRGSTPWPVLLPHVPAGALELLDTFDPRDWAEHIDAVAARSPEQRLSDRQAAADAYDAWRACTPTQSVFDMLLEQ</sequence>
<reference evidence="3 4" key="1">
    <citation type="submission" date="2017-06" db="EMBL/GenBank/DDBJ databases">
        <authorList>
            <consortium name="Pathogen Informatics"/>
        </authorList>
    </citation>
    <scope>NUCLEOTIDE SEQUENCE [LARGE SCALE GENOMIC DNA]</scope>
    <source>
        <strain evidence="3 4">NCTC13039</strain>
    </source>
</reference>
<evidence type="ECO:0000313" key="3">
    <source>
        <dbReference type="EMBL" id="SNV25450.1"/>
    </source>
</evidence>
<name>A0A239VUI3_9MICO</name>
<proteinExistence type="predicted"/>
<protein>
    <submittedName>
        <fullName evidence="3">Glycogen synthase, Corynebacterium family</fullName>
    </submittedName>
</protein>
<organism evidence="3 4">
    <name type="scientific">Dermatophilus congolensis</name>
    <dbReference type="NCBI Taxonomy" id="1863"/>
    <lineage>
        <taxon>Bacteria</taxon>
        <taxon>Bacillati</taxon>
        <taxon>Actinomycetota</taxon>
        <taxon>Actinomycetes</taxon>
        <taxon>Micrococcales</taxon>
        <taxon>Dermatophilaceae</taxon>
        <taxon>Dermatophilus</taxon>
    </lineage>
</organism>
<dbReference type="InterPro" id="IPR001296">
    <property type="entry name" value="Glyco_trans_1"/>
</dbReference>
<evidence type="ECO:0000313" key="4">
    <source>
        <dbReference type="Proteomes" id="UP000242637"/>
    </source>
</evidence>
<dbReference type="GO" id="GO:0016757">
    <property type="term" value="F:glycosyltransferase activity"/>
    <property type="evidence" value="ECO:0007669"/>
    <property type="project" value="InterPro"/>
</dbReference>
<dbReference type="Gene3D" id="3.40.50.2000">
    <property type="entry name" value="Glycogen Phosphorylase B"/>
    <property type="match status" value="1"/>
</dbReference>
<dbReference type="OrthoDB" id="8878585at2"/>
<keyword evidence="4" id="KW-1185">Reference proteome</keyword>
<dbReference type="Pfam" id="PF00534">
    <property type="entry name" value="Glycos_transf_1"/>
    <property type="match status" value="1"/>
</dbReference>
<gene>
    <name evidence="3" type="ORF">SAMEA4475696_02250</name>
</gene>